<evidence type="ECO:0000313" key="11">
    <source>
        <dbReference type="Proteomes" id="UP000003160"/>
    </source>
</evidence>
<sequence length="364" mass="40816">MTLRFLIEKEFIQIRNNPFIPKLILLFPIAIMLIFPWITTMEVKNINVCVVDNDHSSLSQRLTQRIQASPYFRFAGTSPTYNEGMKAIERNDADVVLEIPRHYERDIVNGRQPQALIAANAVNGTKGGMGSAYLANIVSQNLLEEQVQPQETPFSTIALFNPHRSYKLFMIPALMTQVLIMLCGFLLALNIVSEKEAGTIEQMNVTPVSKIEFILSKMIPYWIIAMVVLTECIILAWLVFGIFPAGSLALVYLLSIVLALIFSGIGLIISNYSDAMQQAMFVMFFVIMFVMLLSGLFTPLASMPDWARKLTILNPVTYFIDGMRTVFIRGGGLASISHNLLILTIFAVVIDVWAVVSYQKTKTT</sequence>
<feature type="domain" description="ABC transmembrane type-2" evidence="9">
    <location>
        <begin position="136"/>
        <end position="361"/>
    </location>
</feature>
<dbReference type="PANTHER" id="PTHR30294:SF29">
    <property type="entry name" value="MULTIDRUG ABC TRANSPORTER PERMEASE YBHS-RELATED"/>
    <property type="match status" value="1"/>
</dbReference>
<evidence type="ECO:0000256" key="8">
    <source>
        <dbReference type="SAM" id="Phobius"/>
    </source>
</evidence>
<comment type="subcellular location">
    <subcellularLocation>
        <location evidence="1">Cell membrane</location>
        <topology evidence="1">Multi-pass membrane protein</topology>
    </subcellularLocation>
</comment>
<reference evidence="10 11" key="1">
    <citation type="submission" date="2009-10" db="EMBL/GenBank/DDBJ databases">
        <authorList>
            <person name="Qin X."/>
            <person name="Bachman B."/>
            <person name="Battles P."/>
            <person name="Bell A."/>
            <person name="Bess C."/>
            <person name="Bickham C."/>
            <person name="Chaboub L."/>
            <person name="Chen D."/>
            <person name="Coyle M."/>
            <person name="Deiros D.R."/>
            <person name="Dinh H."/>
            <person name="Forbes L."/>
            <person name="Fowler G."/>
            <person name="Francisco L."/>
            <person name="Fu Q."/>
            <person name="Gubbala S."/>
            <person name="Hale W."/>
            <person name="Han Y."/>
            <person name="Hemphill L."/>
            <person name="Highlander S.K."/>
            <person name="Hirani K."/>
            <person name="Hogues M."/>
            <person name="Jackson L."/>
            <person name="Jakkamsetti A."/>
            <person name="Javaid M."/>
            <person name="Jiang H."/>
            <person name="Korchina V."/>
            <person name="Kovar C."/>
            <person name="Lara F."/>
            <person name="Lee S."/>
            <person name="Mata R."/>
            <person name="Mathew T."/>
            <person name="Moen C."/>
            <person name="Morales K."/>
            <person name="Munidasa M."/>
            <person name="Nazareth L."/>
            <person name="Ngo R."/>
            <person name="Nguyen L."/>
            <person name="Okwuonu G."/>
            <person name="Ongeri F."/>
            <person name="Patil S."/>
            <person name="Petrosino J."/>
            <person name="Pham C."/>
            <person name="Pham P."/>
            <person name="Pu L.-L."/>
            <person name="Puazo M."/>
            <person name="Raj R."/>
            <person name="Reid J."/>
            <person name="Rouhana J."/>
            <person name="Saada N."/>
            <person name="Shang Y."/>
            <person name="Simmons D."/>
            <person name="Thornton R."/>
            <person name="Warren J."/>
            <person name="Weissenberger G."/>
            <person name="Zhang J."/>
            <person name="Zhang L."/>
            <person name="Zhou C."/>
            <person name="Zhu D."/>
            <person name="Muzny D."/>
            <person name="Worley K."/>
            <person name="Gibbs R."/>
        </authorList>
    </citation>
    <scope>NUCLEOTIDE SEQUENCE [LARGE SCALE GENOMIC DNA]</scope>
    <source>
        <strain evidence="10 11">DSM 17361</strain>
    </source>
</reference>
<dbReference type="OrthoDB" id="9808686at2"/>
<evidence type="ECO:0000259" key="9">
    <source>
        <dbReference type="PROSITE" id="PS51012"/>
    </source>
</evidence>
<dbReference type="HOGENOM" id="CLU_039483_8_3_10"/>
<evidence type="ECO:0000256" key="1">
    <source>
        <dbReference type="ARBA" id="ARBA00004651"/>
    </source>
</evidence>
<feature type="transmembrane region" description="Helical" evidence="8">
    <location>
        <begin position="340"/>
        <end position="358"/>
    </location>
</feature>
<evidence type="ECO:0000313" key="10">
    <source>
        <dbReference type="EMBL" id="EFA43593.1"/>
    </source>
</evidence>
<dbReference type="Gene3D" id="3.40.1710.10">
    <property type="entry name" value="abc type-2 transporter like domain"/>
    <property type="match status" value="1"/>
</dbReference>
<evidence type="ECO:0000256" key="6">
    <source>
        <dbReference type="ARBA" id="ARBA00022989"/>
    </source>
</evidence>
<dbReference type="eggNOG" id="COG0842">
    <property type="taxonomic scope" value="Bacteria"/>
</dbReference>
<dbReference type="AlphaFoldDB" id="D1PYC8"/>
<dbReference type="InterPro" id="IPR051449">
    <property type="entry name" value="ABC-2_transporter_component"/>
</dbReference>
<dbReference type="PANTHER" id="PTHR30294">
    <property type="entry name" value="MEMBRANE COMPONENT OF ABC TRANSPORTER YHHJ-RELATED"/>
    <property type="match status" value="1"/>
</dbReference>
<comment type="similarity">
    <text evidence="2">Belongs to the ABC-2 integral membrane protein family.</text>
</comment>
<evidence type="ECO:0000256" key="4">
    <source>
        <dbReference type="ARBA" id="ARBA00022475"/>
    </source>
</evidence>
<evidence type="ECO:0000256" key="7">
    <source>
        <dbReference type="ARBA" id="ARBA00023136"/>
    </source>
</evidence>
<proteinExistence type="inferred from homology"/>
<evidence type="ECO:0000256" key="2">
    <source>
        <dbReference type="ARBA" id="ARBA00007783"/>
    </source>
</evidence>
<keyword evidence="6 8" id="KW-1133">Transmembrane helix</keyword>
<dbReference type="PROSITE" id="PS51012">
    <property type="entry name" value="ABC_TM2"/>
    <property type="match status" value="1"/>
</dbReference>
<dbReference type="EMBL" id="ACKS01000077">
    <property type="protein sequence ID" value="EFA43593.1"/>
    <property type="molecule type" value="Genomic_DNA"/>
</dbReference>
<name>D1PYC8_9BACT</name>
<feature type="transmembrane region" description="Helical" evidence="8">
    <location>
        <begin position="249"/>
        <end position="269"/>
    </location>
</feature>
<dbReference type="Proteomes" id="UP000003160">
    <property type="component" value="Unassembled WGS sequence"/>
</dbReference>
<protein>
    <submittedName>
        <fullName evidence="10">ABC-2 type transporter</fullName>
    </submittedName>
</protein>
<feature type="transmembrane region" description="Helical" evidence="8">
    <location>
        <begin position="20"/>
        <end position="38"/>
    </location>
</feature>
<accession>D1PYC8</accession>
<dbReference type="GO" id="GO:0140359">
    <property type="term" value="F:ABC-type transporter activity"/>
    <property type="evidence" value="ECO:0007669"/>
    <property type="project" value="InterPro"/>
</dbReference>
<keyword evidence="5 8" id="KW-0812">Transmembrane</keyword>
<dbReference type="InterPro" id="IPR047817">
    <property type="entry name" value="ABC2_TM_bact-type"/>
</dbReference>
<keyword evidence="7 8" id="KW-0472">Membrane</keyword>
<dbReference type="InterPro" id="IPR013525">
    <property type="entry name" value="ABC2_TM"/>
</dbReference>
<dbReference type="RefSeq" id="WP_007174066.1">
    <property type="nucleotide sequence ID" value="NZ_GG704781.1"/>
</dbReference>
<gene>
    <name evidence="10" type="ORF">HMPREF0645_1963</name>
</gene>
<dbReference type="GO" id="GO:0005886">
    <property type="term" value="C:plasma membrane"/>
    <property type="evidence" value="ECO:0007669"/>
    <property type="project" value="UniProtKB-SubCell"/>
</dbReference>
<dbReference type="Pfam" id="PF12698">
    <property type="entry name" value="ABC2_membrane_3"/>
    <property type="match status" value="1"/>
</dbReference>
<keyword evidence="4" id="KW-1003">Cell membrane</keyword>
<comment type="caution">
    <text evidence="10">The sequence shown here is derived from an EMBL/GenBank/DDBJ whole genome shotgun (WGS) entry which is preliminary data.</text>
</comment>
<keyword evidence="11" id="KW-1185">Reference proteome</keyword>
<organism evidence="10 11">
    <name type="scientific">Hallella bergensis DSM 17361</name>
    <dbReference type="NCBI Taxonomy" id="585502"/>
    <lineage>
        <taxon>Bacteria</taxon>
        <taxon>Pseudomonadati</taxon>
        <taxon>Bacteroidota</taxon>
        <taxon>Bacteroidia</taxon>
        <taxon>Bacteroidales</taxon>
        <taxon>Prevotellaceae</taxon>
        <taxon>Hallella</taxon>
    </lineage>
</organism>
<feature type="transmembrane region" description="Helical" evidence="8">
    <location>
        <begin position="219"/>
        <end position="243"/>
    </location>
</feature>
<evidence type="ECO:0000256" key="3">
    <source>
        <dbReference type="ARBA" id="ARBA00022448"/>
    </source>
</evidence>
<evidence type="ECO:0000256" key="5">
    <source>
        <dbReference type="ARBA" id="ARBA00022692"/>
    </source>
</evidence>
<feature type="transmembrane region" description="Helical" evidence="8">
    <location>
        <begin position="169"/>
        <end position="192"/>
    </location>
</feature>
<feature type="transmembrane region" description="Helical" evidence="8">
    <location>
        <begin position="281"/>
        <end position="301"/>
    </location>
</feature>
<keyword evidence="3" id="KW-0813">Transport</keyword>